<protein>
    <submittedName>
        <fullName evidence="2">GNAT family N-acetyltransferase</fullName>
        <ecNumber evidence="2">2.3.1.-</ecNumber>
    </submittedName>
</protein>
<dbReference type="SUPFAM" id="SSF55729">
    <property type="entry name" value="Acyl-CoA N-acyltransferases (Nat)"/>
    <property type="match status" value="1"/>
</dbReference>
<keyword evidence="3" id="KW-1185">Reference proteome</keyword>
<dbReference type="GO" id="GO:0016746">
    <property type="term" value="F:acyltransferase activity"/>
    <property type="evidence" value="ECO:0007669"/>
    <property type="project" value="UniProtKB-KW"/>
</dbReference>
<accession>A0ABU8U5C3</accession>
<evidence type="ECO:0000313" key="2">
    <source>
        <dbReference type="EMBL" id="MEJ8642519.1"/>
    </source>
</evidence>
<evidence type="ECO:0000256" key="1">
    <source>
        <dbReference type="SAM" id="MobiDB-lite"/>
    </source>
</evidence>
<comment type="caution">
    <text evidence="2">The sequence shown here is derived from an EMBL/GenBank/DDBJ whole genome shotgun (WGS) entry which is preliminary data.</text>
</comment>
<evidence type="ECO:0000313" key="3">
    <source>
        <dbReference type="Proteomes" id="UP001382904"/>
    </source>
</evidence>
<reference evidence="2 3" key="1">
    <citation type="submission" date="2024-03" db="EMBL/GenBank/DDBJ databases">
        <title>Novel Streptomyces species of biotechnological and ecological value are a feature of Machair soil.</title>
        <authorList>
            <person name="Prole J.R."/>
            <person name="Goodfellow M."/>
            <person name="Allenby N."/>
            <person name="Ward A.C."/>
        </authorList>
    </citation>
    <scope>NUCLEOTIDE SEQUENCE [LARGE SCALE GENOMIC DNA]</scope>
    <source>
        <strain evidence="2 3">MS1.HAVA.3</strain>
    </source>
</reference>
<organism evidence="2 3">
    <name type="scientific">Streptomyces caledonius</name>
    <dbReference type="NCBI Taxonomy" id="3134107"/>
    <lineage>
        <taxon>Bacteria</taxon>
        <taxon>Bacillati</taxon>
        <taxon>Actinomycetota</taxon>
        <taxon>Actinomycetes</taxon>
        <taxon>Kitasatosporales</taxon>
        <taxon>Streptomycetaceae</taxon>
        <taxon>Streptomyces</taxon>
    </lineage>
</organism>
<sequence>MGRPPRAPRLLRRESLAPARPGHGRPRALLLHRVTGRPGRGGPARLSVAPGTPFVFCSPSRVVDTVHREATGQGAPWAAELLPALACGGRNPSHTKAGLAGDLGPDAQHEVLAELVGAAEEEALQAKLEAVSFLYVDEDDAPLRTVLEGRGYAALPGQTAYSLAVPEQGGFDAYLARFGTRRRGKLNRELRSLDEADLSYRTQPLTEQLIGELAPLELALYAKYGTPADAAAFKAVLRSIAANTASAARVTTAHVEGQLAGFALTFTHRGELYARQAGFDYAVQGKIPLYFGLVYYELLRLALREGISHIHYSTGSDRAKLSRGCTPRRQIAYIKARRPGLQERLARLAERCAHRGTAAQPVGRQTED</sequence>
<gene>
    <name evidence="2" type="ORF">WKI68_16060</name>
</gene>
<dbReference type="InterPro" id="IPR007434">
    <property type="entry name" value="FemAB-like"/>
</dbReference>
<dbReference type="InterPro" id="IPR016181">
    <property type="entry name" value="Acyl_CoA_acyltransferase"/>
</dbReference>
<feature type="region of interest" description="Disordered" evidence="1">
    <location>
        <begin position="1"/>
        <end position="26"/>
    </location>
</feature>
<keyword evidence="2" id="KW-0808">Transferase</keyword>
<name>A0ABU8U5C3_9ACTN</name>
<dbReference type="EC" id="2.3.1.-" evidence="2"/>
<proteinExistence type="predicted"/>
<dbReference type="Pfam" id="PF04339">
    <property type="entry name" value="FemAB_like"/>
    <property type="match status" value="1"/>
</dbReference>
<dbReference type="EMBL" id="JBBKAM010000002">
    <property type="protein sequence ID" value="MEJ8642519.1"/>
    <property type="molecule type" value="Genomic_DNA"/>
</dbReference>
<keyword evidence="2" id="KW-0012">Acyltransferase</keyword>
<dbReference type="Proteomes" id="UP001382904">
    <property type="component" value="Unassembled WGS sequence"/>
</dbReference>